<name>A0A5J9W7R8_9POAL</name>
<feature type="transmembrane region" description="Helical" evidence="1">
    <location>
        <begin position="128"/>
        <end position="158"/>
    </location>
</feature>
<comment type="caution">
    <text evidence="2">The sequence shown here is derived from an EMBL/GenBank/DDBJ whole genome shotgun (WGS) entry which is preliminary data.</text>
</comment>
<keyword evidence="3" id="KW-1185">Reference proteome</keyword>
<feature type="transmembrane region" description="Helical" evidence="1">
    <location>
        <begin position="246"/>
        <end position="274"/>
    </location>
</feature>
<feature type="non-terminal residue" evidence="2">
    <location>
        <position position="479"/>
    </location>
</feature>
<evidence type="ECO:0000256" key="1">
    <source>
        <dbReference type="SAM" id="Phobius"/>
    </source>
</evidence>
<evidence type="ECO:0000313" key="3">
    <source>
        <dbReference type="Proteomes" id="UP000324897"/>
    </source>
</evidence>
<dbReference type="AlphaFoldDB" id="A0A5J9W7R8"/>
<keyword evidence="1" id="KW-0812">Transmembrane</keyword>
<feature type="transmembrane region" description="Helical" evidence="1">
    <location>
        <begin position="12"/>
        <end position="31"/>
    </location>
</feature>
<feature type="transmembrane region" description="Helical" evidence="1">
    <location>
        <begin position="37"/>
        <end position="60"/>
    </location>
</feature>
<gene>
    <name evidence="2" type="ORF">EJB05_04218</name>
</gene>
<feature type="non-terminal residue" evidence="2">
    <location>
        <position position="1"/>
    </location>
</feature>
<proteinExistence type="predicted"/>
<feature type="transmembrane region" description="Helical" evidence="1">
    <location>
        <begin position="450"/>
        <end position="475"/>
    </location>
</feature>
<keyword evidence="1" id="KW-0472">Membrane</keyword>
<evidence type="ECO:0000313" key="2">
    <source>
        <dbReference type="EMBL" id="TVU44762.1"/>
    </source>
</evidence>
<reference evidence="2 3" key="1">
    <citation type="journal article" date="2019" name="Sci. Rep.">
        <title>A high-quality genome of Eragrostis curvula grass provides insights into Poaceae evolution and supports new strategies to enhance forage quality.</title>
        <authorList>
            <person name="Carballo J."/>
            <person name="Santos B.A.C.M."/>
            <person name="Zappacosta D."/>
            <person name="Garbus I."/>
            <person name="Selva J.P."/>
            <person name="Gallo C.A."/>
            <person name="Diaz A."/>
            <person name="Albertini E."/>
            <person name="Caccamo M."/>
            <person name="Echenique V."/>
        </authorList>
    </citation>
    <scope>NUCLEOTIDE SEQUENCE [LARGE SCALE GENOMIC DNA]</scope>
    <source>
        <strain evidence="3">cv. Victoria</strain>
        <tissue evidence="2">Leaf</tissue>
    </source>
</reference>
<keyword evidence="1" id="KW-1133">Transmembrane helix</keyword>
<feature type="transmembrane region" description="Helical" evidence="1">
    <location>
        <begin position="280"/>
        <end position="310"/>
    </location>
</feature>
<dbReference type="Proteomes" id="UP000324897">
    <property type="component" value="Chromosome 5"/>
</dbReference>
<feature type="transmembrane region" description="Helical" evidence="1">
    <location>
        <begin position="67"/>
        <end position="90"/>
    </location>
</feature>
<dbReference type="Gramene" id="TVU44762">
    <property type="protein sequence ID" value="TVU44762"/>
    <property type="gene ID" value="EJB05_04218"/>
</dbReference>
<dbReference type="EMBL" id="RWGY01000004">
    <property type="protein sequence ID" value="TVU44762.1"/>
    <property type="molecule type" value="Genomic_DNA"/>
</dbReference>
<accession>A0A5J9W7R8</accession>
<sequence length="479" mass="50759">MWPHTGQTSDVVGVALFAVVGAAIDVIVLATKHVFLLLVRTIGVIIFVVVGALIDVIILATKRAFLLLARTIGVVIFVVVGAFINVIVLATKRGCFLLLVRTIGAIALTRFVLVRVRTIKIAIFRNGTITVTVLVAVALFCNGTVSVIIVFITIAFFCSGIADIIIVLVIVAPCCVGYISFVFLIVVTPCRVRNSLSVVSEVSLGSSSSQSNRFMAQVMVSSSSSSTVKMTSSSSMLTLIFRIRTIFHIGIALFCIRTPCVNILITIRIVHLIVIAPFHVVAVLVILIIAALFLIRAALFIIILITATLFSATANELHLFNPTGCGVVSSAHLAAIITHLRGHDVDVAVIVLCFLVRDRAFVDVVVAAAATALRWHLVGVACRGLKLGFGTTVAAVTSNNVFRVADREEGLEAKAVVAVALLRDHLGAVVVVAPEALAVAALPRRLRFDVFLAVIACDATLLGGAFGIVVVVVHAGGHR</sequence>
<protein>
    <submittedName>
        <fullName evidence="2">Uncharacterized protein</fullName>
    </submittedName>
</protein>
<feature type="transmembrane region" description="Helical" evidence="1">
    <location>
        <begin position="164"/>
        <end position="187"/>
    </location>
</feature>
<organism evidence="2 3">
    <name type="scientific">Eragrostis curvula</name>
    <name type="common">weeping love grass</name>
    <dbReference type="NCBI Taxonomy" id="38414"/>
    <lineage>
        <taxon>Eukaryota</taxon>
        <taxon>Viridiplantae</taxon>
        <taxon>Streptophyta</taxon>
        <taxon>Embryophyta</taxon>
        <taxon>Tracheophyta</taxon>
        <taxon>Spermatophyta</taxon>
        <taxon>Magnoliopsida</taxon>
        <taxon>Liliopsida</taxon>
        <taxon>Poales</taxon>
        <taxon>Poaceae</taxon>
        <taxon>PACMAD clade</taxon>
        <taxon>Chloridoideae</taxon>
        <taxon>Eragrostideae</taxon>
        <taxon>Eragrostidinae</taxon>
        <taxon>Eragrostis</taxon>
    </lineage>
</organism>
<feature type="transmembrane region" description="Helical" evidence="1">
    <location>
        <begin position="96"/>
        <end position="116"/>
    </location>
</feature>